<comment type="caution">
    <text evidence="2">The sequence shown here is derived from an EMBL/GenBank/DDBJ whole genome shotgun (WGS) entry which is preliminary data.</text>
</comment>
<evidence type="ECO:0000313" key="3">
    <source>
        <dbReference type="Proteomes" id="UP000032545"/>
    </source>
</evidence>
<dbReference type="InterPro" id="IPR005337">
    <property type="entry name" value="RapZ-like"/>
</dbReference>
<dbReference type="PATRIC" id="fig|1502723.3.peg.190"/>
<feature type="domain" description="RapZ C-terminal" evidence="1">
    <location>
        <begin position="4"/>
        <end position="118"/>
    </location>
</feature>
<dbReference type="OrthoDB" id="3217588at2"/>
<name>A0A0D8BN61_9ACTN</name>
<dbReference type="InterPro" id="IPR053931">
    <property type="entry name" value="RapZ_C"/>
</dbReference>
<sequence length="125" mass="14041">MPRKIRITSFGYLHNTAPPADVVVDLRPYRDPHISPELRDLTARDPQVRQAVMSTPGIRELVDATVADLRTRARRRQSEPLRVAIGCAGGRHRAPTVADAIADGLHTFAKVRVTHRDLRKPVVRR</sequence>
<dbReference type="PANTHER" id="PTHR30448:SF0">
    <property type="entry name" value="RNASE ADAPTER PROTEIN RAPZ"/>
    <property type="match status" value="1"/>
</dbReference>
<organism evidence="2 3">
    <name type="scientific">Frankia torreyi</name>
    <dbReference type="NCBI Taxonomy" id="1856"/>
    <lineage>
        <taxon>Bacteria</taxon>
        <taxon>Bacillati</taxon>
        <taxon>Actinomycetota</taxon>
        <taxon>Actinomycetes</taxon>
        <taxon>Frankiales</taxon>
        <taxon>Frankiaceae</taxon>
        <taxon>Frankia</taxon>
    </lineage>
</organism>
<proteinExistence type="predicted"/>
<dbReference type="Pfam" id="PF22740">
    <property type="entry name" value="PapZ_C"/>
    <property type="match status" value="1"/>
</dbReference>
<evidence type="ECO:0000259" key="1">
    <source>
        <dbReference type="Pfam" id="PF22740"/>
    </source>
</evidence>
<dbReference type="GO" id="GO:0005524">
    <property type="term" value="F:ATP binding"/>
    <property type="evidence" value="ECO:0007669"/>
    <property type="project" value="InterPro"/>
</dbReference>
<keyword evidence="3" id="KW-1185">Reference proteome</keyword>
<accession>A0A0D8BN61</accession>
<dbReference type="Proteomes" id="UP000032545">
    <property type="component" value="Unassembled WGS sequence"/>
</dbReference>
<dbReference type="RefSeq" id="WP_044882974.1">
    <property type="nucleotide sequence ID" value="NZ_JYFN01000001.1"/>
</dbReference>
<gene>
    <name evidence="2" type="ORF">FF36_00171</name>
</gene>
<reference evidence="2 3" key="2">
    <citation type="journal article" date="2016" name="Genome Announc.">
        <title>Permanent Draft Genome Sequences for Two Variants of Frankia sp. Strain CpI1, the First Frankia Strain Isolated from Root Nodules of Comptonia peregrina.</title>
        <authorList>
            <person name="Oshone R."/>
            <person name="Hurst S.G.IV."/>
            <person name="Abebe-Akele F."/>
            <person name="Simpson S."/>
            <person name="Morris K."/>
            <person name="Thomas W.K."/>
            <person name="Tisa L.S."/>
        </authorList>
    </citation>
    <scope>NUCLEOTIDE SEQUENCE [LARGE SCALE GENOMIC DNA]</scope>
    <source>
        <strain evidence="3">CpI1-S</strain>
    </source>
</reference>
<dbReference type="EMBL" id="JYFN01000001">
    <property type="protein sequence ID" value="KJE25555.1"/>
    <property type="molecule type" value="Genomic_DNA"/>
</dbReference>
<reference evidence="3" key="1">
    <citation type="submission" date="2015-02" db="EMBL/GenBank/DDBJ databases">
        <title>Draft Genome of Frankia sp. CpI1-S.</title>
        <authorList>
            <person name="Oshone R.T."/>
            <person name="Ngom M."/>
            <person name="Ghodhbane-Gtari F."/>
            <person name="Gtari M."/>
            <person name="Morris K."/>
            <person name="Thomas K."/>
            <person name="Sen A."/>
            <person name="Tisa L.S."/>
        </authorList>
    </citation>
    <scope>NUCLEOTIDE SEQUENCE [LARGE SCALE GENOMIC DNA]</scope>
    <source>
        <strain evidence="3">CpI1-S</strain>
    </source>
</reference>
<evidence type="ECO:0000313" key="2">
    <source>
        <dbReference type="EMBL" id="KJE25555.1"/>
    </source>
</evidence>
<dbReference type="AlphaFoldDB" id="A0A0D8BN61"/>
<dbReference type="PANTHER" id="PTHR30448">
    <property type="entry name" value="RNASE ADAPTER PROTEIN RAPZ"/>
    <property type="match status" value="1"/>
</dbReference>
<protein>
    <submittedName>
        <fullName evidence="2">P-loop ATPase protein family</fullName>
    </submittedName>
</protein>